<protein>
    <recommendedName>
        <fullName evidence="3">DNA phosphorothioation-dependent restriction protein DptG</fullName>
    </recommendedName>
</protein>
<evidence type="ECO:0008006" key="3">
    <source>
        <dbReference type="Google" id="ProtNLM"/>
    </source>
</evidence>
<dbReference type="EMBL" id="JACNYO010000016">
    <property type="protein sequence ID" value="MBC3213606.1"/>
    <property type="molecule type" value="Genomic_DNA"/>
</dbReference>
<comment type="caution">
    <text evidence="1">The sequence shown here is derived from an EMBL/GenBank/DDBJ whole genome shotgun (WGS) entry which is preliminary data.</text>
</comment>
<reference evidence="1" key="1">
    <citation type="submission" date="2020-08" db="EMBL/GenBank/DDBJ databases">
        <title>Food and environmental bacterial isolates.</title>
        <authorList>
            <person name="Richter L."/>
            <person name="Du Plessis E.M."/>
            <person name="Duvenage S."/>
            <person name="Allam M."/>
            <person name="Korsten L."/>
        </authorList>
    </citation>
    <scope>NUCLEOTIDE SEQUENCE</scope>
    <source>
        <strain evidence="1">UPMP2127</strain>
    </source>
</reference>
<organism evidence="1 2">
    <name type="scientific">Serratia fonticola</name>
    <dbReference type="NCBI Taxonomy" id="47917"/>
    <lineage>
        <taxon>Bacteria</taxon>
        <taxon>Pseudomonadati</taxon>
        <taxon>Pseudomonadota</taxon>
        <taxon>Gammaproteobacteria</taxon>
        <taxon>Enterobacterales</taxon>
        <taxon>Yersiniaceae</taxon>
        <taxon>Serratia</taxon>
    </lineage>
</organism>
<dbReference type="RefSeq" id="WP_179252889.1">
    <property type="nucleotide sequence ID" value="NZ_JACBIV010000011.1"/>
</dbReference>
<name>A0AAW3WS50_SERFO</name>
<gene>
    <name evidence="1" type="ORF">H8J20_15765</name>
</gene>
<proteinExistence type="predicted"/>
<evidence type="ECO:0000313" key="2">
    <source>
        <dbReference type="Proteomes" id="UP000659084"/>
    </source>
</evidence>
<dbReference type="AlphaFoldDB" id="A0AAW3WS50"/>
<sequence length="557" mass="66068">MKKSKINEKLRNECIERYLEKNDSSHFSAPEYYSPLYRTLYDHLIEGQNPPFYGARIQDFDDQLEKDIFLCNTSFDRYLVLLYPSRYEASNPLPLSPSDLNVESLVDYLHNQYGKTANNRDSYNYDREVKKILSLIQIEKATHLKDQAKSGLYKLLVLSYKLSSINNRWKDLIQYIEPELSNKASMDNIVDFNMLELDKARENSAIIKMFYFELDQGKKDGDDTESRRIMIIPFAYDLLFKLLQNKAYQLFYTYSDLNSIKLYFDYLISRFDKLLLVGNNIHYTDKNQELFDLLQLTVLKNIYSNGLLARKKFEEKLERYDCRIKNLNNWIVDCKSNTSDIPQLVEVELGLSEGEFNQRWLSLADTLAKIVIKTGHIPPEEQHVFRNIGCILIARFNLLETVQLKSKIQGEKHNEYDIMKELERAHEWLMKNDPNIESKHHLSLMRPTSIHFFIYIFGKSIWNMDCIELRKFNKNFINSDYHHFRDILFDTISDIISKLRYIDHISCLSVLDVFFGEILHEPFSIDQKFIRSIGNEIAIYNHKVRKYIYWSPLDKKN</sequence>
<dbReference type="Proteomes" id="UP000659084">
    <property type="component" value="Unassembled WGS sequence"/>
</dbReference>
<accession>A0AAW3WS50</accession>
<evidence type="ECO:0000313" key="1">
    <source>
        <dbReference type="EMBL" id="MBC3213606.1"/>
    </source>
</evidence>